<organism evidence="2 3">
    <name type="scientific">Pseudidiomarina terrestris</name>
    <dbReference type="NCBI Taxonomy" id="2820060"/>
    <lineage>
        <taxon>Bacteria</taxon>
        <taxon>Pseudomonadati</taxon>
        <taxon>Pseudomonadota</taxon>
        <taxon>Gammaproteobacteria</taxon>
        <taxon>Alteromonadales</taxon>
        <taxon>Idiomarinaceae</taxon>
        <taxon>Pseudidiomarina</taxon>
    </lineage>
</organism>
<dbReference type="InterPro" id="IPR003594">
    <property type="entry name" value="HATPase_dom"/>
</dbReference>
<dbReference type="Gene3D" id="3.30.565.10">
    <property type="entry name" value="Histidine kinase-like ATPase, C-terminal domain"/>
    <property type="match status" value="1"/>
</dbReference>
<gene>
    <name evidence="2" type="ORF">J6I90_09195</name>
</gene>
<dbReference type="GO" id="GO:0005524">
    <property type="term" value="F:ATP binding"/>
    <property type="evidence" value="ECO:0007669"/>
    <property type="project" value="UniProtKB-KW"/>
</dbReference>
<accession>A0AAW7R2S1</accession>
<dbReference type="AlphaFoldDB" id="A0AAW7R2S1"/>
<reference evidence="2 3" key="1">
    <citation type="submission" date="2021-03" db="EMBL/GenBank/DDBJ databases">
        <title>Pseudidiomarina terrestris, a new bacterium isolated from saline soil.</title>
        <authorList>
            <person name="Galisteo C."/>
            <person name="De La Haba R."/>
            <person name="Sanchez-Porro C."/>
            <person name="Ventosa A."/>
        </authorList>
    </citation>
    <scope>NUCLEOTIDE SEQUENCE [LARGE SCALE GENOMIC DNA]</scope>
    <source>
        <strain evidence="2 3">1APP75-32.1</strain>
    </source>
</reference>
<dbReference type="Proteomes" id="UP001169492">
    <property type="component" value="Unassembled WGS sequence"/>
</dbReference>
<comment type="caution">
    <text evidence="2">The sequence shown here is derived from an EMBL/GenBank/DDBJ whole genome shotgun (WGS) entry which is preliminary data.</text>
</comment>
<evidence type="ECO:0000313" key="3">
    <source>
        <dbReference type="Proteomes" id="UP001169492"/>
    </source>
</evidence>
<name>A0AAW7R2S1_9GAMM</name>
<evidence type="ECO:0000313" key="2">
    <source>
        <dbReference type="EMBL" id="MDN7125056.1"/>
    </source>
</evidence>
<protein>
    <submittedName>
        <fullName evidence="2">ATP-binding protein</fullName>
    </submittedName>
</protein>
<dbReference type="SUPFAM" id="SSF55874">
    <property type="entry name" value="ATPase domain of HSP90 chaperone/DNA topoisomerase II/histidine kinase"/>
    <property type="match status" value="1"/>
</dbReference>
<dbReference type="EMBL" id="JAGGJB010000004">
    <property type="protein sequence ID" value="MDN7125056.1"/>
    <property type="molecule type" value="Genomic_DNA"/>
</dbReference>
<dbReference type="RefSeq" id="WP_301774770.1">
    <property type="nucleotide sequence ID" value="NZ_JAGGJB010000004.1"/>
</dbReference>
<dbReference type="InterPro" id="IPR036890">
    <property type="entry name" value="HATPase_C_sf"/>
</dbReference>
<proteinExistence type="predicted"/>
<keyword evidence="2" id="KW-0067">ATP-binding</keyword>
<keyword evidence="2" id="KW-0547">Nucleotide-binding</keyword>
<dbReference type="Pfam" id="PF02518">
    <property type="entry name" value="HATPase_c"/>
    <property type="match status" value="1"/>
</dbReference>
<feature type="domain" description="Histidine kinase/HSP90-like ATPase" evidence="1">
    <location>
        <begin position="117"/>
        <end position="229"/>
    </location>
</feature>
<sequence length="288" mass="32007">MQFVNRNDLIRWLDNIADINAVGRGWSPDFWKPFHFVTLAARARRESAGLKINNQQLDYAVRMGLFEAIGQTPPYSVFRRPANGRFVEARTVQSEGEVARVAQELSQMFRCENESSEEALGVLFSELLGNCISHSTAGESEPFGLICGQTWPNGNKAQFCLADTGIGIRESLMENSNLAERLSNENACAVATEYGVTGKPLGHHSGYGLALTNDLVSKNNGRLFVVSGQELYCNRGGDIQVSELNNGWDGCAVIFEWQLDTNMDVEEVYNSWPAPDGMEEDDYDELFN</sequence>
<evidence type="ECO:0000259" key="1">
    <source>
        <dbReference type="Pfam" id="PF02518"/>
    </source>
</evidence>